<evidence type="ECO:0000313" key="3">
    <source>
        <dbReference type="Proteomes" id="UP000001034"/>
    </source>
</evidence>
<keyword evidence="3" id="KW-1185">Reference proteome</keyword>
<dbReference type="RefSeq" id="YP_001950177.1">
    <property type="nucleotide sequence ID" value="NC_010811.2"/>
</dbReference>
<dbReference type="GeneID" id="6369904"/>
<dbReference type="EMBL" id="AB366653">
    <property type="protein sequence ID" value="BAG41747.1"/>
    <property type="molecule type" value="Genomic_DNA"/>
</dbReference>
<proteinExistence type="predicted"/>
<evidence type="ECO:0000256" key="1">
    <source>
        <dbReference type="SAM" id="MobiDB-lite"/>
    </source>
</evidence>
<feature type="region of interest" description="Disordered" evidence="1">
    <location>
        <begin position="95"/>
        <end position="118"/>
    </location>
</feature>
<sequence>MSNVYTADFGATKFQTTRRGVNATSPILKNGVKVATLHDVAERISTDVVFVNTQERFAFLEAAQSHGFTGSEHFAISEFARHLLDKASNAFLEAVEPSKPKRKAKPLPAPTPEPQRTVPEAGADFIREAFGIETQFERQAYQPKRKRLLFSSSGKVPSFPELERICRQFTAQRCQNVNTSVFISETPVFHSSTWSIRELTVSFDGHRVVFTKYHNATDLHIELIDRSAVYEE</sequence>
<dbReference type="KEGG" id="vg:6369904"/>
<organism evidence="2 3">
    <name type="scientific">Ralstonia phage phiRSL1</name>
    <dbReference type="NCBI Taxonomy" id="1980924"/>
    <lineage>
        <taxon>Viruses</taxon>
        <taxon>Duplodnaviria</taxon>
        <taxon>Heunggongvirae</taxon>
        <taxon>Uroviricota</taxon>
        <taxon>Caudoviricetes</taxon>
        <taxon>Mieseafarmvirus</taxon>
        <taxon>Mieseafarmvirus RSL1</taxon>
    </lineage>
</organism>
<dbReference type="Proteomes" id="UP000001034">
    <property type="component" value="Segment"/>
</dbReference>
<reference evidence="2 3" key="1">
    <citation type="journal article" date="2010" name="Virology">
        <title>A jumbo phage infecting the phytopathogen Ralstonia solanacearum defines a new lineage of the Myoviridae family.</title>
        <authorList>
            <person name="Yamada T."/>
            <person name="Satoh S."/>
            <person name="Ishikawa H."/>
            <person name="Fujiwara A."/>
            <person name="Kawasaki T."/>
            <person name="Fujie M."/>
            <person name="Ogata H."/>
        </authorList>
    </citation>
    <scope>NUCLEOTIDE SEQUENCE [LARGE SCALE GENOMIC DNA]</scope>
</reference>
<protein>
    <submittedName>
        <fullName evidence="2">Uncharacterized protein</fullName>
    </submittedName>
</protein>
<evidence type="ECO:0000313" key="2">
    <source>
        <dbReference type="EMBL" id="BAG41747.1"/>
    </source>
</evidence>
<accession>B2ZYC7</accession>
<name>B2ZYC7_9CAUD</name>